<comment type="caution">
    <text evidence="3">The sequence shown here is derived from an EMBL/GenBank/DDBJ whole genome shotgun (WGS) entry which is preliminary data.</text>
</comment>
<dbReference type="GO" id="GO:0016740">
    <property type="term" value="F:transferase activity"/>
    <property type="evidence" value="ECO:0007669"/>
    <property type="project" value="UniProtKB-KW"/>
</dbReference>
<dbReference type="AlphaFoldDB" id="A0A371NP13"/>
<gene>
    <name evidence="3" type="ORF">DY023_16485</name>
</gene>
<evidence type="ECO:0000256" key="1">
    <source>
        <dbReference type="ARBA" id="ARBA00006739"/>
    </source>
</evidence>
<dbReference type="PANTHER" id="PTHR48090">
    <property type="entry name" value="UNDECAPRENYL-PHOSPHATE 4-DEOXY-4-FORMAMIDO-L-ARABINOSE TRANSFERASE-RELATED"/>
    <property type="match status" value="1"/>
</dbReference>
<dbReference type="OrthoDB" id="9797819at2"/>
<dbReference type="SUPFAM" id="SSF53448">
    <property type="entry name" value="Nucleotide-diphospho-sugar transferases"/>
    <property type="match status" value="1"/>
</dbReference>
<dbReference type="PANTHER" id="PTHR48090:SF7">
    <property type="entry name" value="RFBJ PROTEIN"/>
    <property type="match status" value="1"/>
</dbReference>
<dbReference type="RefSeq" id="WP_116243436.1">
    <property type="nucleotide sequence ID" value="NZ_QUAB01000048.1"/>
</dbReference>
<evidence type="ECO:0000313" key="3">
    <source>
        <dbReference type="EMBL" id="REJ03916.1"/>
    </source>
</evidence>
<organism evidence="3 4">
    <name type="scientific">Microbacterium bovistercoris</name>
    <dbReference type="NCBI Taxonomy" id="2293570"/>
    <lineage>
        <taxon>Bacteria</taxon>
        <taxon>Bacillati</taxon>
        <taxon>Actinomycetota</taxon>
        <taxon>Actinomycetes</taxon>
        <taxon>Micrococcales</taxon>
        <taxon>Microbacteriaceae</taxon>
        <taxon>Microbacterium</taxon>
    </lineage>
</organism>
<dbReference type="Pfam" id="PF00535">
    <property type="entry name" value="Glycos_transf_2"/>
    <property type="match status" value="1"/>
</dbReference>
<feature type="domain" description="Glycosyltransferase 2-like" evidence="2">
    <location>
        <begin position="7"/>
        <end position="118"/>
    </location>
</feature>
<comment type="similarity">
    <text evidence="1">Belongs to the glycosyltransferase 2 family.</text>
</comment>
<proteinExistence type="inferred from homology"/>
<dbReference type="InterPro" id="IPR001173">
    <property type="entry name" value="Glyco_trans_2-like"/>
</dbReference>
<sequence length="220" mass="23694">MDSAVDVVLPCLNEADALPGVLSGIPVGWRAIVVDNGSSDGSAEIAARLGATVVPAAQRGYGAAVHAGLTAATAPIVAFCDADGSFDTRQLERVVAPVRAGTEDLMLGRRVPVRSGAWPVHARFANAALLWWVRRRLDVDVHDLGPMRAGDRARLLALGLEDRRSGYPLELLLRARRAGWRIGEVPVDYLPRIGRSKVTGTVRGTLQAVRDMSRMLRRYA</sequence>
<dbReference type="InterPro" id="IPR050256">
    <property type="entry name" value="Glycosyltransferase_2"/>
</dbReference>
<reference evidence="3 4" key="1">
    <citation type="submission" date="2018-08" db="EMBL/GenBank/DDBJ databases">
        <title>Isolation, diversity and antifungal activity of Actinobacteria from cow dung.</title>
        <authorList>
            <person name="Ling L."/>
        </authorList>
    </citation>
    <scope>NUCLEOTIDE SEQUENCE [LARGE SCALE GENOMIC DNA]</scope>
    <source>
        <strain evidence="3 4">NEAU-LLE</strain>
    </source>
</reference>
<dbReference type="Proteomes" id="UP000262172">
    <property type="component" value="Unassembled WGS sequence"/>
</dbReference>
<dbReference type="EMBL" id="QUAB01000048">
    <property type="protein sequence ID" value="REJ03916.1"/>
    <property type="molecule type" value="Genomic_DNA"/>
</dbReference>
<evidence type="ECO:0000259" key="2">
    <source>
        <dbReference type="Pfam" id="PF00535"/>
    </source>
</evidence>
<evidence type="ECO:0000313" key="4">
    <source>
        <dbReference type="Proteomes" id="UP000262172"/>
    </source>
</evidence>
<dbReference type="CDD" id="cd04179">
    <property type="entry name" value="DPM_DPG-synthase_like"/>
    <property type="match status" value="1"/>
</dbReference>
<dbReference type="InterPro" id="IPR029044">
    <property type="entry name" value="Nucleotide-diphossugar_trans"/>
</dbReference>
<accession>A0A371NP13</accession>
<keyword evidence="4" id="KW-1185">Reference proteome</keyword>
<name>A0A371NP13_9MICO</name>
<protein>
    <submittedName>
        <fullName evidence="3">Glycosyltransferase family 2 protein</fullName>
    </submittedName>
</protein>
<keyword evidence="3" id="KW-0808">Transferase</keyword>
<dbReference type="Gene3D" id="3.90.550.10">
    <property type="entry name" value="Spore Coat Polysaccharide Biosynthesis Protein SpsA, Chain A"/>
    <property type="match status" value="1"/>
</dbReference>